<accession>A0A9W9GMX8</accession>
<dbReference type="InterPro" id="IPR006600">
    <property type="entry name" value="HTH_CenpB_DNA-bd_dom"/>
</dbReference>
<dbReference type="RefSeq" id="XP_056518960.1">
    <property type="nucleotide sequence ID" value="XM_056669130.1"/>
</dbReference>
<reference evidence="4" key="2">
    <citation type="journal article" date="2023" name="IMA Fungus">
        <title>Comparative genomic study of the Penicillium genus elucidates a diverse pangenome and 15 lateral gene transfer events.</title>
        <authorList>
            <person name="Petersen C."/>
            <person name="Sorensen T."/>
            <person name="Nielsen M.R."/>
            <person name="Sondergaard T.E."/>
            <person name="Sorensen J.L."/>
            <person name="Fitzpatrick D.A."/>
            <person name="Frisvad J.C."/>
            <person name="Nielsen K.L."/>
        </authorList>
    </citation>
    <scope>NUCLEOTIDE SEQUENCE</scope>
    <source>
        <strain evidence="4">IBT 22155</strain>
    </source>
</reference>
<dbReference type="GO" id="GO:0005634">
    <property type="term" value="C:nucleus"/>
    <property type="evidence" value="ECO:0007669"/>
    <property type="project" value="TreeGrafter"/>
</dbReference>
<dbReference type="GeneID" id="81408300"/>
<dbReference type="AlphaFoldDB" id="A0A9W9GMX8"/>
<gene>
    <name evidence="4" type="ORF">N7515_008386</name>
</gene>
<sequence>MPPIRSQGSRNLTGHESRISLAIQAFKNEENATLSEVARRFDIPRSTLCGRLSSSTERAAGRAKHKLTEIEEETLRKWIVSLDDRGAAPRFTTIREIANMLLAARGTTPVQTVGEKWAYNFVKRHPELSQRLSRRANPERATRDVLRIIGEWFALVQKTRLENDIDPDDIYNFAEIGFALGSTEPMVATRSGYCGYYDQPSLSRCEWVTAIECTNASGWALPPCVVHKGRDITKSGLACVPEDWRVEISPNGWTSDEINLRWLEKLFIPSTTSRVKGRIGCFANLERSYDRVVDYKLGRGITQYTQYPKVDFIMSYPLSRDVTFKPETIKNSFAAAGLVPFSPDRVLSKLKDRIRTLTLPRSGGNESSRHSTPETPSTENELRQEASPISARVRTASSSPRSLSDDAMNQAFEGHHRVIEGVTNLAKENRDLRAALQRERQKRWSNKEFAWEGGITGEKYRELLAQGVICPKSP</sequence>
<evidence type="ECO:0000259" key="3">
    <source>
        <dbReference type="PROSITE" id="PS51253"/>
    </source>
</evidence>
<dbReference type="PROSITE" id="PS51253">
    <property type="entry name" value="HTH_CENPB"/>
    <property type="match status" value="1"/>
</dbReference>
<protein>
    <recommendedName>
        <fullName evidence="3">HTH CENPB-type domain-containing protein</fullName>
    </recommendedName>
</protein>
<dbReference type="SMART" id="SM00674">
    <property type="entry name" value="CENPB"/>
    <property type="match status" value="1"/>
</dbReference>
<dbReference type="InterPro" id="IPR050863">
    <property type="entry name" value="CenT-Element_Derived"/>
</dbReference>
<dbReference type="OrthoDB" id="4207519at2759"/>
<dbReference type="PANTHER" id="PTHR19303">
    <property type="entry name" value="TRANSPOSON"/>
    <property type="match status" value="1"/>
</dbReference>
<feature type="region of interest" description="Disordered" evidence="2">
    <location>
        <begin position="357"/>
        <end position="404"/>
    </location>
</feature>
<organism evidence="4 5">
    <name type="scientific">Penicillium bovifimosum</name>
    <dbReference type="NCBI Taxonomy" id="126998"/>
    <lineage>
        <taxon>Eukaryota</taxon>
        <taxon>Fungi</taxon>
        <taxon>Dikarya</taxon>
        <taxon>Ascomycota</taxon>
        <taxon>Pezizomycotina</taxon>
        <taxon>Eurotiomycetes</taxon>
        <taxon>Eurotiomycetidae</taxon>
        <taxon>Eurotiales</taxon>
        <taxon>Aspergillaceae</taxon>
        <taxon>Penicillium</taxon>
    </lineage>
</organism>
<evidence type="ECO:0000256" key="2">
    <source>
        <dbReference type="SAM" id="MobiDB-lite"/>
    </source>
</evidence>
<evidence type="ECO:0000313" key="5">
    <source>
        <dbReference type="Proteomes" id="UP001149079"/>
    </source>
</evidence>
<dbReference type="SUPFAM" id="SSF46689">
    <property type="entry name" value="Homeodomain-like"/>
    <property type="match status" value="1"/>
</dbReference>
<proteinExistence type="predicted"/>
<dbReference type="GO" id="GO:0003677">
    <property type="term" value="F:DNA binding"/>
    <property type="evidence" value="ECO:0007669"/>
    <property type="project" value="UniProtKB-KW"/>
</dbReference>
<evidence type="ECO:0000256" key="1">
    <source>
        <dbReference type="ARBA" id="ARBA00023125"/>
    </source>
</evidence>
<feature type="domain" description="HTH CENPB-type" evidence="3">
    <location>
        <begin position="59"/>
        <end position="131"/>
    </location>
</feature>
<comment type="caution">
    <text evidence="4">The sequence shown here is derived from an EMBL/GenBank/DDBJ whole genome shotgun (WGS) entry which is preliminary data.</text>
</comment>
<dbReference type="Pfam" id="PF03221">
    <property type="entry name" value="HTH_Tnp_Tc5"/>
    <property type="match status" value="1"/>
</dbReference>
<keyword evidence="1" id="KW-0238">DNA-binding</keyword>
<dbReference type="PANTHER" id="PTHR19303:SF62">
    <property type="entry name" value="HTH CENPB-TYPE DOMAIN-CONTAINING PROTEIN-RELATED"/>
    <property type="match status" value="1"/>
</dbReference>
<reference evidence="4" key="1">
    <citation type="submission" date="2022-11" db="EMBL/GenBank/DDBJ databases">
        <authorList>
            <person name="Petersen C."/>
        </authorList>
    </citation>
    <scope>NUCLEOTIDE SEQUENCE</scope>
    <source>
        <strain evidence="4">IBT 22155</strain>
    </source>
</reference>
<dbReference type="EMBL" id="JAPQKL010000006">
    <property type="protein sequence ID" value="KAJ5124561.1"/>
    <property type="molecule type" value="Genomic_DNA"/>
</dbReference>
<dbReference type="InterPro" id="IPR009057">
    <property type="entry name" value="Homeodomain-like_sf"/>
</dbReference>
<evidence type="ECO:0000313" key="4">
    <source>
        <dbReference type="EMBL" id="KAJ5124561.1"/>
    </source>
</evidence>
<keyword evidence="5" id="KW-1185">Reference proteome</keyword>
<dbReference type="Proteomes" id="UP001149079">
    <property type="component" value="Unassembled WGS sequence"/>
</dbReference>
<dbReference type="Pfam" id="PF03184">
    <property type="entry name" value="DDE_1"/>
    <property type="match status" value="1"/>
</dbReference>
<name>A0A9W9GMX8_9EURO</name>
<dbReference type="InterPro" id="IPR004875">
    <property type="entry name" value="DDE_SF_endonuclease_dom"/>
</dbReference>